<reference evidence="1 2" key="1">
    <citation type="submission" date="2024-01" db="EMBL/GenBank/DDBJ databases">
        <title>The genomes of 5 underutilized Papilionoideae crops provide insights into root nodulation and disease resistanc.</title>
        <authorList>
            <person name="Jiang F."/>
        </authorList>
    </citation>
    <scope>NUCLEOTIDE SEQUENCE [LARGE SCALE GENOMIC DNA]</scope>
    <source>
        <strain evidence="1">LVBAO_FW01</strain>
        <tissue evidence="1">Leaves</tissue>
    </source>
</reference>
<name>A0AAN9L329_CANGL</name>
<gene>
    <name evidence="1" type="ORF">VNO77_22606</name>
</gene>
<sequence>MIRMNRMDDMDNVITTSKIGRFSFNGALSITKAHKVNVCVEDKACRSGAQLCWIILDEERGSYDDGISVVVYGTYGDGVNLQQSLEL</sequence>
<dbReference type="EMBL" id="JAYMYQ010000005">
    <property type="protein sequence ID" value="KAK7328497.1"/>
    <property type="molecule type" value="Genomic_DNA"/>
</dbReference>
<organism evidence="1 2">
    <name type="scientific">Canavalia gladiata</name>
    <name type="common">Sword bean</name>
    <name type="synonym">Dolichos gladiatus</name>
    <dbReference type="NCBI Taxonomy" id="3824"/>
    <lineage>
        <taxon>Eukaryota</taxon>
        <taxon>Viridiplantae</taxon>
        <taxon>Streptophyta</taxon>
        <taxon>Embryophyta</taxon>
        <taxon>Tracheophyta</taxon>
        <taxon>Spermatophyta</taxon>
        <taxon>Magnoliopsida</taxon>
        <taxon>eudicotyledons</taxon>
        <taxon>Gunneridae</taxon>
        <taxon>Pentapetalae</taxon>
        <taxon>rosids</taxon>
        <taxon>fabids</taxon>
        <taxon>Fabales</taxon>
        <taxon>Fabaceae</taxon>
        <taxon>Papilionoideae</taxon>
        <taxon>50 kb inversion clade</taxon>
        <taxon>NPAAA clade</taxon>
        <taxon>indigoferoid/millettioid clade</taxon>
        <taxon>Phaseoleae</taxon>
        <taxon>Canavalia</taxon>
    </lineage>
</organism>
<protein>
    <submittedName>
        <fullName evidence="1">Uncharacterized protein</fullName>
    </submittedName>
</protein>
<comment type="caution">
    <text evidence="1">The sequence shown here is derived from an EMBL/GenBank/DDBJ whole genome shotgun (WGS) entry which is preliminary data.</text>
</comment>
<evidence type="ECO:0000313" key="1">
    <source>
        <dbReference type="EMBL" id="KAK7328497.1"/>
    </source>
</evidence>
<keyword evidence="2" id="KW-1185">Reference proteome</keyword>
<dbReference type="Proteomes" id="UP001367508">
    <property type="component" value="Unassembled WGS sequence"/>
</dbReference>
<proteinExistence type="predicted"/>
<dbReference type="AlphaFoldDB" id="A0AAN9L329"/>
<evidence type="ECO:0000313" key="2">
    <source>
        <dbReference type="Proteomes" id="UP001367508"/>
    </source>
</evidence>
<accession>A0AAN9L329</accession>